<keyword evidence="7 17" id="KW-0812">Transmembrane</keyword>
<dbReference type="PRINTS" id="PR01436">
    <property type="entry name" value="NADHDHGNASE2"/>
</dbReference>
<evidence type="ECO:0000256" key="14">
    <source>
        <dbReference type="ARBA" id="ARBA00023128"/>
    </source>
</evidence>
<keyword evidence="9 17" id="KW-1278">Translocase</keyword>
<dbReference type="GeneID" id="77422072"/>
<dbReference type="CTD" id="4536"/>
<feature type="transmembrane region" description="Helical" evidence="17">
    <location>
        <begin position="320"/>
        <end position="339"/>
    </location>
</feature>
<dbReference type="InterPro" id="IPR001750">
    <property type="entry name" value="ND/Mrp_TM"/>
</dbReference>
<organism evidence="19">
    <name type="scientific">Baicaloclepsis grubei</name>
    <dbReference type="NCBI Taxonomy" id="1592345"/>
    <lineage>
        <taxon>Eukaryota</taxon>
        <taxon>Metazoa</taxon>
        <taxon>Spiralia</taxon>
        <taxon>Lophotrochozoa</taxon>
        <taxon>Annelida</taxon>
        <taxon>Clitellata</taxon>
        <taxon>Hirudinea</taxon>
        <taxon>Rhynchobdellida</taxon>
        <taxon>Glossiphoniidae</taxon>
        <taxon>Baicaloclepsis</taxon>
    </lineage>
</organism>
<comment type="subcellular location">
    <subcellularLocation>
        <location evidence="1 17">Mitochondrion inner membrane</location>
        <topology evidence="1 17">Multi-pass membrane protein</topology>
    </subcellularLocation>
</comment>
<protein>
    <recommendedName>
        <fullName evidence="4 17">NADH-ubiquinone oxidoreductase chain 2</fullName>
        <ecNumber evidence="3 17">7.1.1.2</ecNumber>
    </recommendedName>
</protein>
<evidence type="ECO:0000256" key="10">
    <source>
        <dbReference type="ARBA" id="ARBA00022982"/>
    </source>
</evidence>
<keyword evidence="13 17" id="KW-0830">Ubiquinone</keyword>
<dbReference type="PANTHER" id="PTHR46552:SF1">
    <property type="entry name" value="NADH-UBIQUINONE OXIDOREDUCTASE CHAIN 2"/>
    <property type="match status" value="1"/>
</dbReference>
<evidence type="ECO:0000256" key="7">
    <source>
        <dbReference type="ARBA" id="ARBA00022692"/>
    </source>
</evidence>
<keyword evidence="10 17" id="KW-0249">Electron transport</keyword>
<keyword evidence="12 17" id="KW-0520">NAD</keyword>
<geneLocation type="mitochondrion" evidence="19"/>
<feature type="transmembrane region" description="Helical" evidence="17">
    <location>
        <begin position="67"/>
        <end position="86"/>
    </location>
</feature>
<comment type="similarity">
    <text evidence="2 17">Belongs to the complex I subunit 2 family.</text>
</comment>
<evidence type="ECO:0000256" key="3">
    <source>
        <dbReference type="ARBA" id="ARBA00012944"/>
    </source>
</evidence>
<evidence type="ECO:0000256" key="17">
    <source>
        <dbReference type="RuleBase" id="RU003403"/>
    </source>
</evidence>
<evidence type="ECO:0000313" key="19">
    <source>
        <dbReference type="EMBL" id="UZT67836.1"/>
    </source>
</evidence>
<accession>A0A9E8G7C0</accession>
<name>A0A9E8G7C0_9ANNE</name>
<keyword evidence="8 17" id="KW-0999">Mitochondrion inner membrane</keyword>
<evidence type="ECO:0000256" key="5">
    <source>
        <dbReference type="ARBA" id="ARBA00022448"/>
    </source>
</evidence>
<evidence type="ECO:0000256" key="15">
    <source>
        <dbReference type="ARBA" id="ARBA00023136"/>
    </source>
</evidence>
<evidence type="ECO:0000256" key="8">
    <source>
        <dbReference type="ARBA" id="ARBA00022792"/>
    </source>
</evidence>
<evidence type="ECO:0000256" key="12">
    <source>
        <dbReference type="ARBA" id="ARBA00023027"/>
    </source>
</evidence>
<reference evidence="19" key="2">
    <citation type="submission" date="2022-01" db="EMBL/GenBank/DDBJ databases">
        <authorList>
            <person name="Bolbat A."/>
        </authorList>
    </citation>
    <scope>NUCLEOTIDE SEQUENCE</scope>
</reference>
<gene>
    <name evidence="19" type="primary">ND2</name>
</gene>
<keyword evidence="6 17" id="KW-0679">Respiratory chain</keyword>
<dbReference type="AlphaFoldDB" id="A0A9E8G7C0"/>
<feature type="transmembrane region" description="Helical" evidence="17">
    <location>
        <begin position="141"/>
        <end position="164"/>
    </location>
</feature>
<evidence type="ECO:0000256" key="6">
    <source>
        <dbReference type="ARBA" id="ARBA00022660"/>
    </source>
</evidence>
<dbReference type="RefSeq" id="YP_010584295.1">
    <property type="nucleotide sequence ID" value="NC_069207.1"/>
</dbReference>
<comment type="function">
    <text evidence="17">Core subunit of the mitochondrial membrane respiratory chain NADH dehydrogenase (Complex I) which catalyzes electron transfer from NADH through the respiratory chain, using ubiquinone as an electron acceptor. Essential for the catalytic activity and assembly of complex I.</text>
</comment>
<keyword evidence="5" id="KW-0813">Transport</keyword>
<evidence type="ECO:0000256" key="11">
    <source>
        <dbReference type="ARBA" id="ARBA00022989"/>
    </source>
</evidence>
<dbReference type="InterPro" id="IPR050175">
    <property type="entry name" value="Complex_I_Subunit_2"/>
</dbReference>
<keyword evidence="11 17" id="KW-1133">Transmembrane helix</keyword>
<dbReference type="InterPro" id="IPR003917">
    <property type="entry name" value="NADH_UbQ_OxRdtase_chain2"/>
</dbReference>
<dbReference type="GO" id="GO:0005743">
    <property type="term" value="C:mitochondrial inner membrane"/>
    <property type="evidence" value="ECO:0007669"/>
    <property type="project" value="UniProtKB-SubCell"/>
</dbReference>
<feature type="transmembrane region" description="Helical" evidence="17">
    <location>
        <begin position="249"/>
        <end position="268"/>
    </location>
</feature>
<comment type="catalytic activity">
    <reaction evidence="16 17">
        <text>a ubiquinone + NADH + 5 H(+)(in) = a ubiquinol + NAD(+) + 4 H(+)(out)</text>
        <dbReference type="Rhea" id="RHEA:29091"/>
        <dbReference type="Rhea" id="RHEA-COMP:9565"/>
        <dbReference type="Rhea" id="RHEA-COMP:9566"/>
        <dbReference type="ChEBI" id="CHEBI:15378"/>
        <dbReference type="ChEBI" id="CHEBI:16389"/>
        <dbReference type="ChEBI" id="CHEBI:17976"/>
        <dbReference type="ChEBI" id="CHEBI:57540"/>
        <dbReference type="ChEBI" id="CHEBI:57945"/>
        <dbReference type="EC" id="7.1.1.2"/>
    </reaction>
</comment>
<reference evidence="19" key="1">
    <citation type="journal article" date="2022" name="Diversity (Basel)">
        <title>Genome-Based Taxa Delimitation (GBTD): A New Approach.</title>
        <authorList>
            <person name="Bolbat A."/>
            <person name="Bukin Y."/>
            <person name="Kaygorodova I."/>
        </authorList>
    </citation>
    <scope>NUCLEOTIDE SEQUENCE</scope>
</reference>
<feature type="domain" description="NADH:quinone oxidoreductase/Mrp antiporter transmembrane" evidence="18">
    <location>
        <begin position="33"/>
        <end position="294"/>
    </location>
</feature>
<dbReference type="GO" id="GO:0006120">
    <property type="term" value="P:mitochondrial electron transport, NADH to ubiquinone"/>
    <property type="evidence" value="ECO:0007669"/>
    <property type="project" value="InterPro"/>
</dbReference>
<feature type="transmembrane region" description="Helical" evidence="17">
    <location>
        <begin position="280"/>
        <end position="300"/>
    </location>
</feature>
<evidence type="ECO:0000256" key="13">
    <source>
        <dbReference type="ARBA" id="ARBA00023075"/>
    </source>
</evidence>
<evidence type="ECO:0000256" key="16">
    <source>
        <dbReference type="ARBA" id="ARBA00049551"/>
    </source>
</evidence>
<dbReference type="EMBL" id="OM257166">
    <property type="protein sequence ID" value="UZT67836.1"/>
    <property type="molecule type" value="Genomic_DNA"/>
</dbReference>
<keyword evidence="15 17" id="KW-0472">Membrane</keyword>
<dbReference type="GO" id="GO:0008137">
    <property type="term" value="F:NADH dehydrogenase (ubiquinone) activity"/>
    <property type="evidence" value="ECO:0007669"/>
    <property type="project" value="UniProtKB-EC"/>
</dbReference>
<feature type="transmembrane region" description="Helical" evidence="17">
    <location>
        <begin position="36"/>
        <end position="55"/>
    </location>
</feature>
<sequence>MMSKNLLFNMLFTPSTILASLMMVSGTGMALTSSNWLFVWIGLEINMFSFIPLLMNSTMIKKYESASKYLLVQVMASMIMLYSSYMLNMTDELFMKNIYSSMLTFSLLMKLGVFPAYYWFPSVMQSCNWFGGMLLASWQKLAPAFILMANISLNYNNILMVIMILINTTISGIIGSNQSDIKTIMAYSSMNHMGWFLIPFMYNMPNQSMYYLIMYLMMSVPIFIVMMMYSCDNPNNSNNLTEVNPNLKISLLLMFLSLGGMPPLSGFTPKLMVLMILVKTNIMFAVIMMIITCLSLYFYLRLAMNLLFSLIKMTTFNKLNSYMMTSIIVSFMLTPLLIYF</sequence>
<keyword evidence="14 17" id="KW-0496">Mitochondrion</keyword>
<feature type="transmembrane region" description="Helical" evidence="17">
    <location>
        <begin position="98"/>
        <end position="120"/>
    </location>
</feature>
<evidence type="ECO:0000256" key="2">
    <source>
        <dbReference type="ARBA" id="ARBA00007012"/>
    </source>
</evidence>
<evidence type="ECO:0000256" key="9">
    <source>
        <dbReference type="ARBA" id="ARBA00022967"/>
    </source>
</evidence>
<evidence type="ECO:0000256" key="1">
    <source>
        <dbReference type="ARBA" id="ARBA00004448"/>
    </source>
</evidence>
<dbReference type="Pfam" id="PF00361">
    <property type="entry name" value="Proton_antipo_M"/>
    <property type="match status" value="1"/>
</dbReference>
<proteinExistence type="inferred from homology"/>
<feature type="transmembrane region" description="Helical" evidence="17">
    <location>
        <begin position="209"/>
        <end position="229"/>
    </location>
</feature>
<evidence type="ECO:0000259" key="18">
    <source>
        <dbReference type="Pfam" id="PF00361"/>
    </source>
</evidence>
<dbReference type="PANTHER" id="PTHR46552">
    <property type="entry name" value="NADH-UBIQUINONE OXIDOREDUCTASE CHAIN 2"/>
    <property type="match status" value="1"/>
</dbReference>
<evidence type="ECO:0000256" key="4">
    <source>
        <dbReference type="ARBA" id="ARBA00021008"/>
    </source>
</evidence>
<dbReference type="EC" id="7.1.1.2" evidence="3 17"/>